<dbReference type="Proteomes" id="UP001494588">
    <property type="component" value="Unassembled WGS sequence"/>
</dbReference>
<gene>
    <name evidence="4" type="ORF">V4C55_30725</name>
</gene>
<keyword evidence="5" id="KW-1185">Reference proteome</keyword>
<dbReference type="Pfam" id="PF07811">
    <property type="entry name" value="TadE"/>
    <property type="match status" value="1"/>
</dbReference>
<evidence type="ECO:0000259" key="3">
    <source>
        <dbReference type="Pfam" id="PF07811"/>
    </source>
</evidence>
<evidence type="ECO:0000313" key="4">
    <source>
        <dbReference type="EMBL" id="MEM5290107.1"/>
    </source>
</evidence>
<accession>A0ABU9QKW6</accession>
<proteinExistence type="predicted"/>
<dbReference type="EMBL" id="JAZHGC010000032">
    <property type="protein sequence ID" value="MEM5290107.1"/>
    <property type="molecule type" value="Genomic_DNA"/>
</dbReference>
<keyword evidence="2" id="KW-0472">Membrane</keyword>
<dbReference type="RefSeq" id="WP_201649082.1">
    <property type="nucleotide sequence ID" value="NZ_CAJHCS010000004.1"/>
</dbReference>
<organism evidence="4 5">
    <name type="scientific">Paraburkholderia sabiae</name>
    <dbReference type="NCBI Taxonomy" id="273251"/>
    <lineage>
        <taxon>Bacteria</taxon>
        <taxon>Pseudomonadati</taxon>
        <taxon>Pseudomonadota</taxon>
        <taxon>Betaproteobacteria</taxon>
        <taxon>Burkholderiales</taxon>
        <taxon>Burkholderiaceae</taxon>
        <taxon>Paraburkholderia</taxon>
    </lineage>
</organism>
<sequence>MKTSRAHPSMPSCRPTRSGRARGRRLQAGVAALEFALIAPVLFFLLCMALDLGVALWVNLTMQYAVREGARYAVTGQTGMDPNSSSPQRYLAVIQEIRDQSMGLYPLVNPSYAITVNSGKTQSYAGDSSYQSNMFGNPGDIVVLQLNCAWPMLTPMIRSFFPGGFFNFSVAATMRNEGF</sequence>
<protein>
    <submittedName>
        <fullName evidence="4">TadE/TadG family type IV pilus assembly protein</fullName>
    </submittedName>
</protein>
<evidence type="ECO:0000256" key="2">
    <source>
        <dbReference type="SAM" id="Phobius"/>
    </source>
</evidence>
<evidence type="ECO:0000256" key="1">
    <source>
        <dbReference type="SAM" id="MobiDB-lite"/>
    </source>
</evidence>
<comment type="caution">
    <text evidence="4">The sequence shown here is derived from an EMBL/GenBank/DDBJ whole genome shotgun (WGS) entry which is preliminary data.</text>
</comment>
<dbReference type="InterPro" id="IPR012495">
    <property type="entry name" value="TadE-like_dom"/>
</dbReference>
<feature type="region of interest" description="Disordered" evidence="1">
    <location>
        <begin position="1"/>
        <end position="21"/>
    </location>
</feature>
<name>A0ABU9QKW6_9BURK</name>
<reference evidence="4 5" key="1">
    <citation type="submission" date="2024-01" db="EMBL/GenBank/DDBJ databases">
        <title>The diversity of rhizobia nodulating Mimosa spp. in eleven states of Brazil covering several biomes is determined by host plant, location, and edaphic factors.</title>
        <authorList>
            <person name="Rouws L."/>
            <person name="Barauna A."/>
            <person name="Beukes C."/>
            <person name="De Faria S.M."/>
            <person name="Gross E."/>
            <person name="Dos Reis Junior F.B."/>
            <person name="Simon M."/>
            <person name="Maluk M."/>
            <person name="Odee D.W."/>
            <person name="Kenicer G."/>
            <person name="Young J.P.W."/>
            <person name="Reis V.M."/>
            <person name="Zilli J."/>
            <person name="James E.K."/>
        </authorList>
    </citation>
    <scope>NUCLEOTIDE SEQUENCE [LARGE SCALE GENOMIC DNA]</scope>
    <source>
        <strain evidence="4 5">JPY77</strain>
    </source>
</reference>
<keyword evidence="2" id="KW-0812">Transmembrane</keyword>
<evidence type="ECO:0000313" key="5">
    <source>
        <dbReference type="Proteomes" id="UP001494588"/>
    </source>
</evidence>
<feature type="domain" description="TadE-like" evidence="3">
    <location>
        <begin position="29"/>
        <end position="71"/>
    </location>
</feature>
<keyword evidence="2" id="KW-1133">Transmembrane helix</keyword>
<feature type="transmembrane region" description="Helical" evidence="2">
    <location>
        <begin position="30"/>
        <end position="58"/>
    </location>
</feature>